<feature type="domain" description="HTH lysR-type" evidence="5">
    <location>
        <begin position="1"/>
        <end position="60"/>
    </location>
</feature>
<keyword evidence="2" id="KW-0805">Transcription regulation</keyword>
<dbReference type="GO" id="GO:0003700">
    <property type="term" value="F:DNA-binding transcription factor activity"/>
    <property type="evidence" value="ECO:0007669"/>
    <property type="project" value="InterPro"/>
</dbReference>
<dbReference type="InterPro" id="IPR036390">
    <property type="entry name" value="WH_DNA-bd_sf"/>
</dbReference>
<dbReference type="EMBL" id="LGCI01000003">
    <property type="protein sequence ID" value="KOY83729.1"/>
    <property type="molecule type" value="Genomic_DNA"/>
</dbReference>
<dbReference type="InterPro" id="IPR005119">
    <property type="entry name" value="LysR_subst-bd"/>
</dbReference>
<dbReference type="AlphaFoldDB" id="A0A0M9DM55"/>
<evidence type="ECO:0000256" key="2">
    <source>
        <dbReference type="ARBA" id="ARBA00023015"/>
    </source>
</evidence>
<comment type="caution">
    <text evidence="6">The sequence shown here is derived from an EMBL/GenBank/DDBJ whole genome shotgun (WGS) entry which is preliminary data.</text>
</comment>
<dbReference type="PANTHER" id="PTHR30419:SF30">
    <property type="entry name" value="LYSR FAMILY TRANSCRIPTIONAL REGULATOR"/>
    <property type="match status" value="1"/>
</dbReference>
<dbReference type="SUPFAM" id="SSF46785">
    <property type="entry name" value="Winged helix' DNA-binding domain"/>
    <property type="match status" value="1"/>
</dbReference>
<dbReference type="PROSITE" id="PS50931">
    <property type="entry name" value="HTH_LYSR"/>
    <property type="match status" value="1"/>
</dbReference>
<organism evidence="6 7">
    <name type="scientific">Lysinibacillus macroides</name>
    <dbReference type="NCBI Taxonomy" id="33935"/>
    <lineage>
        <taxon>Bacteria</taxon>
        <taxon>Bacillati</taxon>
        <taxon>Bacillota</taxon>
        <taxon>Bacilli</taxon>
        <taxon>Bacillales</taxon>
        <taxon>Bacillaceae</taxon>
        <taxon>Lysinibacillus</taxon>
    </lineage>
</organism>
<evidence type="ECO:0000256" key="4">
    <source>
        <dbReference type="ARBA" id="ARBA00023163"/>
    </source>
</evidence>
<dbReference type="SUPFAM" id="SSF53850">
    <property type="entry name" value="Periplasmic binding protein-like II"/>
    <property type="match status" value="1"/>
</dbReference>
<dbReference type="PRINTS" id="PR00039">
    <property type="entry name" value="HTHLYSR"/>
</dbReference>
<dbReference type="GO" id="GO:0003677">
    <property type="term" value="F:DNA binding"/>
    <property type="evidence" value="ECO:0007669"/>
    <property type="project" value="UniProtKB-KW"/>
</dbReference>
<dbReference type="PANTHER" id="PTHR30419">
    <property type="entry name" value="HTH-TYPE TRANSCRIPTIONAL REGULATOR YBHD"/>
    <property type="match status" value="1"/>
</dbReference>
<evidence type="ECO:0000259" key="5">
    <source>
        <dbReference type="PROSITE" id="PS50931"/>
    </source>
</evidence>
<comment type="similarity">
    <text evidence="1">Belongs to the LysR transcriptional regulatory family.</text>
</comment>
<dbReference type="Pfam" id="PF00126">
    <property type="entry name" value="HTH_1"/>
    <property type="match status" value="1"/>
</dbReference>
<proteinExistence type="inferred from homology"/>
<dbReference type="InterPro" id="IPR050950">
    <property type="entry name" value="HTH-type_LysR_regulators"/>
</dbReference>
<sequence length="291" mass="33052">MDSIGIEAFLAVIRHGSLTDAANALFISQSTLSHRLAKLESDVGVNLIERGRGIRSLSLTADGQEFLLLAKRWEGLLLETTQIRSRKKSISLSIGAVDSINSYVLPPVYRALSELSRDLEISIRTQQSTELYLLLERGEIDIAFGLIEQPMPGMIIDKFLAEPLVVIRREETPQTHEMIDILELDPDKELYMNWHASFHAWYNKYRSATKYPPIRVDTSILLHTFMETPGYWAIVPLSMAENFKATGKYGLYRLKNPPPDRICYQIQSIYPRPSAVEGLKILDSVIKKVLY</sequence>
<dbReference type="InterPro" id="IPR036388">
    <property type="entry name" value="WH-like_DNA-bd_sf"/>
</dbReference>
<dbReference type="STRING" id="33935.ADM90_02170"/>
<name>A0A0M9DM55_9BACI</name>
<dbReference type="PATRIC" id="fig|33935.3.peg.4621"/>
<evidence type="ECO:0000256" key="3">
    <source>
        <dbReference type="ARBA" id="ARBA00023125"/>
    </source>
</evidence>
<evidence type="ECO:0000313" key="6">
    <source>
        <dbReference type="EMBL" id="KOY83729.1"/>
    </source>
</evidence>
<dbReference type="OrthoDB" id="9803735at2"/>
<dbReference type="RefSeq" id="WP_053993427.1">
    <property type="nucleotide sequence ID" value="NZ_CP065643.1"/>
</dbReference>
<dbReference type="CDD" id="cd05466">
    <property type="entry name" value="PBP2_LTTR_substrate"/>
    <property type="match status" value="1"/>
</dbReference>
<evidence type="ECO:0000256" key="1">
    <source>
        <dbReference type="ARBA" id="ARBA00009437"/>
    </source>
</evidence>
<dbReference type="GO" id="GO:0005829">
    <property type="term" value="C:cytosol"/>
    <property type="evidence" value="ECO:0007669"/>
    <property type="project" value="TreeGrafter"/>
</dbReference>
<gene>
    <name evidence="6" type="ORF">ADM90_02170</name>
</gene>
<dbReference type="Gene3D" id="1.10.10.10">
    <property type="entry name" value="Winged helix-like DNA-binding domain superfamily/Winged helix DNA-binding domain"/>
    <property type="match status" value="1"/>
</dbReference>
<dbReference type="Pfam" id="PF03466">
    <property type="entry name" value="LysR_substrate"/>
    <property type="match status" value="1"/>
</dbReference>
<reference evidence="6 7" key="1">
    <citation type="submission" date="2015-07" db="EMBL/GenBank/DDBJ databases">
        <title>Genome sequencing project for genomic taxonomy and phylogenomics of Bacillus-like bacteria.</title>
        <authorList>
            <person name="Liu B."/>
            <person name="Wang J."/>
            <person name="Zhu Y."/>
            <person name="Liu G."/>
            <person name="Chen Q."/>
            <person name="Chen Z."/>
            <person name="Che J."/>
            <person name="Ge C."/>
            <person name="Shi H."/>
            <person name="Pan Z."/>
            <person name="Liu X."/>
        </authorList>
    </citation>
    <scope>NUCLEOTIDE SEQUENCE [LARGE SCALE GENOMIC DNA]</scope>
    <source>
        <strain evidence="6 7">DSM 54</strain>
    </source>
</reference>
<dbReference type="Gene3D" id="3.40.190.10">
    <property type="entry name" value="Periplasmic binding protein-like II"/>
    <property type="match status" value="2"/>
</dbReference>
<dbReference type="InterPro" id="IPR000847">
    <property type="entry name" value="LysR_HTH_N"/>
</dbReference>
<keyword evidence="7" id="KW-1185">Reference proteome</keyword>
<protein>
    <recommendedName>
        <fullName evidence="5">HTH lysR-type domain-containing protein</fullName>
    </recommendedName>
</protein>
<evidence type="ECO:0000313" key="7">
    <source>
        <dbReference type="Proteomes" id="UP000037977"/>
    </source>
</evidence>
<keyword evidence="4" id="KW-0804">Transcription</keyword>
<keyword evidence="3" id="KW-0238">DNA-binding</keyword>
<dbReference type="Proteomes" id="UP000037977">
    <property type="component" value="Unassembled WGS sequence"/>
</dbReference>
<accession>A0A0M9DM55</accession>